<proteinExistence type="predicted"/>
<evidence type="ECO:0000256" key="1">
    <source>
        <dbReference type="ARBA" id="ARBA00023125"/>
    </source>
</evidence>
<dbReference type="Proteomes" id="UP000199111">
    <property type="component" value="Unassembled WGS sequence"/>
</dbReference>
<gene>
    <name evidence="3" type="ORF">SAMN05216275_111185</name>
</gene>
<dbReference type="InterPro" id="IPR047057">
    <property type="entry name" value="MerR_fam"/>
</dbReference>
<organism evidence="3 4">
    <name type="scientific">Streptosporangium canum</name>
    <dbReference type="NCBI Taxonomy" id="324952"/>
    <lineage>
        <taxon>Bacteria</taxon>
        <taxon>Bacillati</taxon>
        <taxon>Actinomycetota</taxon>
        <taxon>Actinomycetes</taxon>
        <taxon>Streptosporangiales</taxon>
        <taxon>Streptosporangiaceae</taxon>
        <taxon>Streptosporangium</taxon>
    </lineage>
</organism>
<evidence type="ECO:0000313" key="4">
    <source>
        <dbReference type="Proteomes" id="UP000199111"/>
    </source>
</evidence>
<feature type="domain" description="HTH merR-type" evidence="2">
    <location>
        <begin position="7"/>
        <end position="76"/>
    </location>
</feature>
<dbReference type="Gene3D" id="1.10.1660.10">
    <property type="match status" value="1"/>
</dbReference>
<accession>A0A1I3TQ02</accession>
<dbReference type="PANTHER" id="PTHR30204:SF93">
    <property type="entry name" value="HTH MERR-TYPE DOMAIN-CONTAINING PROTEIN"/>
    <property type="match status" value="1"/>
</dbReference>
<dbReference type="PANTHER" id="PTHR30204">
    <property type="entry name" value="REDOX-CYCLING DRUG-SENSING TRANSCRIPTIONAL ACTIVATOR SOXR"/>
    <property type="match status" value="1"/>
</dbReference>
<dbReference type="InterPro" id="IPR009061">
    <property type="entry name" value="DNA-bd_dom_put_sf"/>
</dbReference>
<dbReference type="AlphaFoldDB" id="A0A1I3TQ02"/>
<dbReference type="PROSITE" id="PS50937">
    <property type="entry name" value="HTH_MERR_2"/>
    <property type="match status" value="1"/>
</dbReference>
<dbReference type="InterPro" id="IPR000551">
    <property type="entry name" value="MerR-type_HTH_dom"/>
</dbReference>
<dbReference type="RefSeq" id="WP_093888231.1">
    <property type="nucleotide sequence ID" value="NZ_FOQY01000011.1"/>
</dbReference>
<dbReference type="CDD" id="cd00592">
    <property type="entry name" value="HTH_MerR-like"/>
    <property type="match status" value="1"/>
</dbReference>
<dbReference type="EMBL" id="FOQY01000011">
    <property type="protein sequence ID" value="SFJ71627.1"/>
    <property type="molecule type" value="Genomic_DNA"/>
</dbReference>
<dbReference type="GO" id="GO:0003700">
    <property type="term" value="F:DNA-binding transcription factor activity"/>
    <property type="evidence" value="ECO:0007669"/>
    <property type="project" value="InterPro"/>
</dbReference>
<dbReference type="Pfam" id="PF13411">
    <property type="entry name" value="MerR_1"/>
    <property type="match status" value="1"/>
</dbReference>
<evidence type="ECO:0000313" key="3">
    <source>
        <dbReference type="EMBL" id="SFJ71627.1"/>
    </source>
</evidence>
<dbReference type="SMART" id="SM00422">
    <property type="entry name" value="HTH_MERR"/>
    <property type="match status" value="1"/>
</dbReference>
<keyword evidence="4" id="KW-1185">Reference proteome</keyword>
<keyword evidence="1 3" id="KW-0238">DNA-binding</keyword>
<dbReference type="SUPFAM" id="SSF46955">
    <property type="entry name" value="Putative DNA-binding domain"/>
    <property type="match status" value="1"/>
</dbReference>
<protein>
    <submittedName>
        <fullName evidence="3">DNA-binding transcriptional regulator, MerR family</fullName>
    </submittedName>
</protein>
<name>A0A1I3TQ02_9ACTN</name>
<evidence type="ECO:0000259" key="2">
    <source>
        <dbReference type="PROSITE" id="PS50937"/>
    </source>
</evidence>
<reference evidence="4" key="1">
    <citation type="submission" date="2016-10" db="EMBL/GenBank/DDBJ databases">
        <authorList>
            <person name="Varghese N."/>
            <person name="Submissions S."/>
        </authorList>
    </citation>
    <scope>NUCLEOTIDE SEQUENCE [LARGE SCALE GENOMIC DNA]</scope>
    <source>
        <strain evidence="4">CGMCC 4.2126</strain>
    </source>
</reference>
<dbReference type="PRINTS" id="PR00040">
    <property type="entry name" value="HTHMERR"/>
</dbReference>
<dbReference type="GO" id="GO:0003677">
    <property type="term" value="F:DNA binding"/>
    <property type="evidence" value="ECO:0007669"/>
    <property type="project" value="UniProtKB-KW"/>
</dbReference>
<dbReference type="GeneID" id="96299469"/>
<sequence>MNDHTELFTIGQLASRTGVSVRTVRFWSDMGIVAPTRRSAGGYRLYDLAALARLDLVRTLRELGLDLEAVQRVLDRQDTVAEIAGAHADALDAEIRLLRLRRAVLRSIARRGSTTEEMRLMHRLARLSAQERQRVIDDFVDQAFAGLDPDTPGAQIAQRMRQMPAELPDDPTAEQVDAWVELAELVGDEAFQRRVRQMAVAGAEPGEQPQQYDHESVLEHGGGALAAGIAPESAEGGAALHRIIGADTPAEERVRLADELERFTDRRVERYWQLIGAVNGRPPFPPSAAAFEWFIAALRAHR</sequence>